<evidence type="ECO:0000256" key="2">
    <source>
        <dbReference type="ARBA" id="ARBA00007769"/>
    </source>
</evidence>
<feature type="binding site" evidence="12">
    <location>
        <position position="385"/>
    </location>
    <ligand>
        <name>NADP(+)</name>
        <dbReference type="ChEBI" id="CHEBI:58349"/>
    </ligand>
</feature>
<evidence type="ECO:0000313" key="17">
    <source>
        <dbReference type="EMBL" id="EET89555.1"/>
    </source>
</evidence>
<feature type="binding site" evidence="11">
    <location>
        <position position="111"/>
    </location>
    <ligand>
        <name>D-threo-isocitrate</name>
        <dbReference type="ChEBI" id="CHEBI:15562"/>
    </ligand>
</feature>
<keyword evidence="18" id="KW-1185">Reference proteome</keyword>
<evidence type="ECO:0000256" key="7">
    <source>
        <dbReference type="ARBA" id="ARBA00022842"/>
    </source>
</evidence>
<feature type="binding site" evidence="13">
    <location>
        <position position="297"/>
    </location>
    <ligand>
        <name>Mg(2+)</name>
        <dbReference type="ChEBI" id="CHEBI:18420"/>
    </ligand>
</feature>
<keyword evidence="7 13" id="KW-0460">Magnesium</keyword>
<keyword evidence="10 13" id="KW-0464">Manganese</keyword>
<dbReference type="PANTHER" id="PTHR43504">
    <property type="entry name" value="ISOCITRATE DEHYDROGENASE [NADP]"/>
    <property type="match status" value="1"/>
</dbReference>
<feature type="site" description="Critical for catalysis" evidence="14">
    <location>
        <position position="152"/>
    </location>
</feature>
<keyword evidence="9" id="KW-0560">Oxidoreductase</keyword>
<dbReference type="GO" id="GO:0004450">
    <property type="term" value="F:isocitrate dehydrogenase (NADP+) activity"/>
    <property type="evidence" value="ECO:0007669"/>
    <property type="project" value="UniProtKB-EC"/>
</dbReference>
<evidence type="ECO:0000256" key="10">
    <source>
        <dbReference type="ARBA" id="ARBA00023211"/>
    </source>
</evidence>
<protein>
    <recommendedName>
        <fullName evidence="4">isocitrate dehydrogenase (NADP(+))</fullName>
        <ecNumber evidence="4">1.1.1.42</ecNumber>
    </recommendedName>
</protein>
<accession>C7DHY1</accession>
<dbReference type="EMBL" id="GG697241">
    <property type="protein sequence ID" value="EET89555.1"/>
    <property type="molecule type" value="Genomic_DNA"/>
</dbReference>
<dbReference type="Pfam" id="PF00180">
    <property type="entry name" value="Iso_dh"/>
    <property type="match status" value="1"/>
</dbReference>
<dbReference type="GO" id="GO:0006099">
    <property type="term" value="P:tricarboxylic acid cycle"/>
    <property type="evidence" value="ECO:0007669"/>
    <property type="project" value="UniProtKB-KW"/>
</dbReference>
<proteinExistence type="inferred from homology"/>
<evidence type="ECO:0000256" key="14">
    <source>
        <dbReference type="PIRSR" id="PIRSR604439-4"/>
    </source>
</evidence>
<evidence type="ECO:0000256" key="13">
    <source>
        <dbReference type="PIRSR" id="PIRSR604439-3"/>
    </source>
</evidence>
<evidence type="ECO:0000256" key="15">
    <source>
        <dbReference type="PIRSR" id="PIRSR604439-5"/>
    </source>
</evidence>
<evidence type="ECO:0000259" key="16">
    <source>
        <dbReference type="SMART" id="SM01329"/>
    </source>
</evidence>
<dbReference type="PANTHER" id="PTHR43504:SF1">
    <property type="entry name" value="ISOCITRATE DEHYDROGENASE [NADP]"/>
    <property type="match status" value="1"/>
</dbReference>
<evidence type="ECO:0000256" key="9">
    <source>
        <dbReference type="ARBA" id="ARBA00023002"/>
    </source>
</evidence>
<feature type="binding site" evidence="11">
    <location>
        <position position="121"/>
    </location>
    <ligand>
        <name>D-threo-isocitrate</name>
        <dbReference type="ChEBI" id="CHEBI:15562"/>
    </ligand>
</feature>
<comment type="similarity">
    <text evidence="2">Belongs to the isocitrate and isopropylmalate dehydrogenases family.</text>
</comment>
<keyword evidence="5" id="KW-0816">Tricarboxylic acid cycle</keyword>
<dbReference type="NCBIfam" id="NF005036">
    <property type="entry name" value="PRK06451.1"/>
    <property type="match status" value="1"/>
</dbReference>
<comment type="subunit">
    <text evidence="3">Homodimer.</text>
</comment>
<dbReference type="AlphaFoldDB" id="C7DHY1"/>
<dbReference type="Gene3D" id="3.40.718.10">
    <property type="entry name" value="Isopropylmalate Dehydrogenase"/>
    <property type="match status" value="1"/>
</dbReference>
<feature type="binding site" evidence="12">
    <location>
        <begin position="329"/>
        <end position="335"/>
    </location>
    <ligand>
        <name>NADP(+)</name>
        <dbReference type="ChEBI" id="CHEBI:58349"/>
    </ligand>
</feature>
<reference evidence="17 18" key="1">
    <citation type="journal article" date="2009" name="Genome Biol.">
        <title>Community-wide analysis of microbial genome sequence signatures.</title>
        <authorList>
            <person name="Dick G.J."/>
            <person name="Andersson A.F."/>
            <person name="Baker B.J."/>
            <person name="Simmons S.L."/>
            <person name="Thomas B.C."/>
            <person name="Yelton A.P."/>
            <person name="Banfield J.F."/>
        </authorList>
    </citation>
    <scope>NUCLEOTIDE SEQUENCE [LARGE SCALE GENOMIC DNA]</scope>
    <source>
        <strain evidence="17">ARMAN-2</strain>
    </source>
</reference>
<reference evidence="17 18" key="2">
    <citation type="journal article" date="2010" name="Proc. Natl. Acad. Sci. U.S.A.">
        <title>Enigmatic, ultrasmall, uncultivated Archaea.</title>
        <authorList>
            <person name="Baker B.J."/>
            <person name="Comolli L.R."/>
            <person name="Dick G.J."/>
            <person name="Hauser L.J."/>
            <person name="Hyatt D."/>
            <person name="Dill B.D."/>
            <person name="Land M.L."/>
            <person name="Verberkmoes N.C."/>
            <person name="Hettich R.L."/>
            <person name="Banfield J.F."/>
        </authorList>
    </citation>
    <scope>NUCLEOTIDE SEQUENCE [LARGE SCALE GENOMIC DNA]</scope>
    <source>
        <strain evidence="17">ARMAN-2</strain>
    </source>
</reference>
<dbReference type="EC" id="1.1.1.42" evidence="4"/>
<feature type="binding site" evidence="11">
    <location>
        <position position="107"/>
    </location>
    <ligand>
        <name>D-threo-isocitrate</name>
        <dbReference type="ChEBI" id="CHEBI:15562"/>
    </ligand>
</feature>
<comment type="cofactor">
    <cofactor evidence="1">
        <name>Mn(2+)</name>
        <dbReference type="ChEBI" id="CHEBI:29035"/>
    </cofactor>
</comment>
<feature type="modified residue" description="N6-succinyllysine" evidence="15">
    <location>
        <position position="92"/>
    </location>
</feature>
<evidence type="ECO:0000256" key="6">
    <source>
        <dbReference type="ARBA" id="ARBA00022723"/>
    </source>
</evidence>
<evidence type="ECO:0000256" key="4">
    <source>
        <dbReference type="ARBA" id="ARBA00013013"/>
    </source>
</evidence>
<evidence type="ECO:0000256" key="3">
    <source>
        <dbReference type="ARBA" id="ARBA00011738"/>
    </source>
</evidence>
<feature type="domain" description="Isopropylmalate dehydrogenase-like" evidence="16">
    <location>
        <begin position="22"/>
        <end position="401"/>
    </location>
</feature>
<dbReference type="SMART" id="SM01329">
    <property type="entry name" value="Iso_dh"/>
    <property type="match status" value="1"/>
</dbReference>
<dbReference type="InterPro" id="IPR004439">
    <property type="entry name" value="Isocitrate_DH_NADP_dimer_prok"/>
</dbReference>
<keyword evidence="6" id="KW-0479">Metal-binding</keyword>
<evidence type="ECO:0000256" key="8">
    <source>
        <dbReference type="ARBA" id="ARBA00022857"/>
    </source>
</evidence>
<feature type="binding site" evidence="11">
    <location>
        <position position="145"/>
    </location>
    <ligand>
        <name>D-threo-isocitrate</name>
        <dbReference type="ChEBI" id="CHEBI:15562"/>
    </ligand>
</feature>
<gene>
    <name evidence="17" type="ORF">UNLARM2_0675</name>
</gene>
<organism evidence="17 18">
    <name type="scientific">Candidatus Micrarchaeum acidiphilum ARMAN-2</name>
    <dbReference type="NCBI Taxonomy" id="425595"/>
    <lineage>
        <taxon>Archaea</taxon>
        <taxon>Candidatus Micrarchaeota</taxon>
        <taxon>Candidatus Micrarchaeia</taxon>
        <taxon>Candidatus Micrarchaeales</taxon>
        <taxon>Candidatus Micrarchaeaceae</taxon>
        <taxon>Candidatus Micrarchaeum</taxon>
    </lineage>
</organism>
<dbReference type="Proteomes" id="UP000332487">
    <property type="component" value="Unassembled WGS sequence"/>
</dbReference>
<feature type="binding site" evidence="11">
    <location>
        <position position="105"/>
    </location>
    <ligand>
        <name>D-threo-isocitrate</name>
        <dbReference type="ChEBI" id="CHEBI:15562"/>
    </ligand>
</feature>
<feature type="site" description="Critical for catalysis" evidence="14">
    <location>
        <position position="219"/>
    </location>
</feature>
<comment type="cofactor">
    <cofactor evidence="13">
        <name>Mg(2+)</name>
        <dbReference type="ChEBI" id="CHEBI:18420"/>
    </cofactor>
    <cofactor evidence="13">
        <name>Mn(2+)</name>
        <dbReference type="ChEBI" id="CHEBI:29035"/>
    </cofactor>
    <text evidence="13">Binds 1 Mg(2+) or Mn(2+) ion per subunit.</text>
</comment>
<evidence type="ECO:0000256" key="12">
    <source>
        <dbReference type="PIRSR" id="PIRSR604439-2"/>
    </source>
</evidence>
<feature type="binding site" evidence="12">
    <location>
        <position position="342"/>
    </location>
    <ligand>
        <name>NADP(+)</name>
        <dbReference type="ChEBI" id="CHEBI:58349"/>
    </ligand>
</feature>
<dbReference type="InterPro" id="IPR024084">
    <property type="entry name" value="IsoPropMal-DH-like_dom"/>
</dbReference>
<evidence type="ECO:0000256" key="11">
    <source>
        <dbReference type="PIRSR" id="PIRSR604439-1"/>
    </source>
</evidence>
<evidence type="ECO:0000313" key="18">
    <source>
        <dbReference type="Proteomes" id="UP000332487"/>
    </source>
</evidence>
<sequence>MEENESDIVFGGSTWKVPDNPSVPFVYGDGIGHDVTSNAMRVIDAAIDKAYGGDRSIKWIEMQAGEKAEKETGSRLPDSTIDYVKKHGLLFKGPLETPVGGGFRSLNVTLRLALDLYANIRPIKYVNGITSPLRNPDNIDLVIFRENTDDIYIGIEWKYDSKEAGEVRDFLKSKMGVKIDQDAGIGIKPIGKAKTERIARMAIQYAIKNKRRSVTIMHKGNIMKYTEGAFREWSYDVAISEFRDSIVTEKEVAENYGGKVPEGKVLINDRIADNMFQQLIGKPDIYDVILAPNLNGDYVSDAAGALIGDIGILGGANIGDSGGMFEAVHGTAPKYADKNIANPMGMIRAGMLMLEYFGWNEPVALIDKALEKSIAQKKVTQDIARLMGCEAIGTKEFSDAVISNL</sequence>
<name>C7DHY1_MICA2</name>
<evidence type="ECO:0000256" key="1">
    <source>
        <dbReference type="ARBA" id="ARBA00001936"/>
    </source>
</evidence>
<feature type="modified residue" description="Phosphoserine" evidence="15">
    <location>
        <position position="105"/>
    </location>
</feature>
<dbReference type="SUPFAM" id="SSF53659">
    <property type="entry name" value="Isocitrate/Isopropylmalate dehydrogenase-like"/>
    <property type="match status" value="1"/>
</dbReference>
<dbReference type="GO" id="GO:0046872">
    <property type="term" value="F:metal ion binding"/>
    <property type="evidence" value="ECO:0007669"/>
    <property type="project" value="UniProtKB-KW"/>
</dbReference>
<keyword evidence="8 12" id="KW-0521">NADP</keyword>
<evidence type="ECO:0000256" key="5">
    <source>
        <dbReference type="ARBA" id="ARBA00022532"/>
    </source>
</evidence>